<feature type="region of interest" description="Disordered" evidence="3">
    <location>
        <begin position="1"/>
        <end position="22"/>
    </location>
</feature>
<dbReference type="Gene3D" id="2.40.160.50">
    <property type="entry name" value="membrane protein fhac: a member of the omp85/tpsb transporter family"/>
    <property type="match status" value="1"/>
</dbReference>
<feature type="region of interest" description="Disordered" evidence="3">
    <location>
        <begin position="749"/>
        <end position="795"/>
    </location>
</feature>
<sequence>MGKRRHRERRRTPGIDFVQRGNAGSRWRRADLRAPRVLAERGEPKRCAIDGGRRKRRRDPLLRRMQAPVGLHTTASVDRRPTQEGGGVLESATRVSSQLPRGERLSLRKDDKSPLPPVPAGGGCIAPPVAVDPDCMCRSGGERRWMCRRRCRRNRRKIDRFVRDHRRSRQHPAGAEEQEGGRPEESSSPRRIGFTMAPASGTAPVRRPPGGRGLPCRVHPRSGRAPSGERAPGGGGFTDRSRRLVRSPGDRSVAKVSRTLSANRLRTVPFSSLVLSRDLERIERFYRARGFLDAQVRAARVEERDETHVVVTIEIHEGLPTTIATSVVEEGGALLATADRAPAAPEDRLAKRLARTVRRSAAVGARFDEDDGAATEEALRRNLEDAGRGGPLRSPAGTEGDSRRILLEIGDTHADHLRVARAALGLEVGALYTRSSLDEARRALLDLGPFATGDVEPVRAATVPTEAEVRVAIRVTARLSKLRAVRFGGGLELDVIRTDLHGLMRWENKDFFGAYRTFSIDTRPGVVLYPTRIPDFQKPERLLVEAKVRASLASPAFFEGRTVGTARVEYNVFPVLLSSTANAATVLGYQELRANVGVERPFGRFFLAPGYGIQANFPFAYVGERDPDLSPVLLLYPTIVAQYDLRDSKVSPHRGAFFSLDIQAAGLPAGSALDLRIAPEARGYIPLGRRTTLALRGAFGFLAPSNYGDTLRENASGSGPPDGVSRARWVRDVQLTYLRAFFGGGPNSNRGYPLRGIGPTVSSRSTARNNRRRRSRRRAAPRPPTTRRSARNRSAVCRFGKRRRRFDLSSSGRSGARPSAMLATSVPAHFLRALTDSISRAASACATEHRWVRSALMSVRAFPGPSSLAVRVRAMTASPGPSSSCRSRSPSALGKRFERNIA</sequence>
<feature type="region of interest" description="Disordered" evidence="3">
    <location>
        <begin position="162"/>
        <end position="251"/>
    </location>
</feature>
<protein>
    <recommendedName>
        <fullName evidence="8">POTRA domain-containing protein</fullName>
    </recommendedName>
</protein>
<dbReference type="Pfam" id="PF01103">
    <property type="entry name" value="Omp85"/>
    <property type="match status" value="1"/>
</dbReference>
<gene>
    <name evidence="6" type="ORF">OUZ56_032494</name>
</gene>
<evidence type="ECO:0000259" key="4">
    <source>
        <dbReference type="Pfam" id="PF01103"/>
    </source>
</evidence>
<evidence type="ECO:0000256" key="3">
    <source>
        <dbReference type="SAM" id="MobiDB-lite"/>
    </source>
</evidence>
<keyword evidence="7" id="KW-1185">Reference proteome</keyword>
<feature type="compositionally biased region" description="Low complexity" evidence="3">
    <location>
        <begin position="878"/>
        <end position="891"/>
    </location>
</feature>
<dbReference type="Pfam" id="PF07244">
    <property type="entry name" value="POTRA"/>
    <property type="match status" value="1"/>
</dbReference>
<feature type="region of interest" description="Disordered" evidence="3">
    <location>
        <begin position="876"/>
        <end position="902"/>
    </location>
</feature>
<organism evidence="6 7">
    <name type="scientific">Daphnia magna</name>
    <dbReference type="NCBI Taxonomy" id="35525"/>
    <lineage>
        <taxon>Eukaryota</taxon>
        <taxon>Metazoa</taxon>
        <taxon>Ecdysozoa</taxon>
        <taxon>Arthropoda</taxon>
        <taxon>Crustacea</taxon>
        <taxon>Branchiopoda</taxon>
        <taxon>Diplostraca</taxon>
        <taxon>Cladocera</taxon>
        <taxon>Anomopoda</taxon>
        <taxon>Daphniidae</taxon>
        <taxon>Daphnia</taxon>
    </lineage>
</organism>
<name>A0ABR0B930_9CRUS</name>
<comment type="subcellular location">
    <subcellularLocation>
        <location evidence="1">Membrane</location>
    </subcellularLocation>
</comment>
<dbReference type="InterPro" id="IPR010827">
    <property type="entry name" value="BamA/TamA_POTRA"/>
</dbReference>
<feature type="region of interest" description="Disordered" evidence="3">
    <location>
        <begin position="45"/>
        <end position="121"/>
    </location>
</feature>
<dbReference type="Gene3D" id="3.10.20.310">
    <property type="entry name" value="membrane protein fhac"/>
    <property type="match status" value="1"/>
</dbReference>
<feature type="domain" description="POTRA" evidence="5">
    <location>
        <begin position="269"/>
        <end position="318"/>
    </location>
</feature>
<evidence type="ECO:0000313" key="6">
    <source>
        <dbReference type="EMBL" id="KAK4045086.1"/>
    </source>
</evidence>
<reference evidence="6 7" key="1">
    <citation type="journal article" date="2023" name="Nucleic Acids Res.">
        <title>The hologenome of Daphnia magna reveals possible DNA methylation and microbiome-mediated evolution of the host genome.</title>
        <authorList>
            <person name="Chaturvedi A."/>
            <person name="Li X."/>
            <person name="Dhandapani V."/>
            <person name="Marshall H."/>
            <person name="Kissane S."/>
            <person name="Cuenca-Cambronero M."/>
            <person name="Asole G."/>
            <person name="Calvet F."/>
            <person name="Ruiz-Romero M."/>
            <person name="Marangio P."/>
            <person name="Guigo R."/>
            <person name="Rago D."/>
            <person name="Mirbahai L."/>
            <person name="Eastwood N."/>
            <person name="Colbourne J.K."/>
            <person name="Zhou J."/>
            <person name="Mallon E."/>
            <person name="Orsini L."/>
        </authorList>
    </citation>
    <scope>NUCLEOTIDE SEQUENCE [LARGE SCALE GENOMIC DNA]</scope>
    <source>
        <strain evidence="6">LRV0_1</strain>
    </source>
</reference>
<feature type="domain" description="Bacterial surface antigen (D15)" evidence="4">
    <location>
        <begin position="641"/>
        <end position="762"/>
    </location>
</feature>
<keyword evidence="2" id="KW-0472">Membrane</keyword>
<comment type="caution">
    <text evidence="6">The sequence shown here is derived from an EMBL/GenBank/DDBJ whole genome shotgun (WGS) entry which is preliminary data.</text>
</comment>
<feature type="compositionally biased region" description="Basic residues" evidence="3">
    <location>
        <begin position="1"/>
        <end position="12"/>
    </location>
</feature>
<dbReference type="Proteomes" id="UP001234178">
    <property type="component" value="Unassembled WGS sequence"/>
</dbReference>
<feature type="compositionally biased region" description="Basic residues" evidence="3">
    <location>
        <begin position="769"/>
        <end position="780"/>
    </location>
</feature>
<evidence type="ECO:0000313" key="7">
    <source>
        <dbReference type="Proteomes" id="UP001234178"/>
    </source>
</evidence>
<feature type="compositionally biased region" description="Basic and acidic residues" evidence="3">
    <location>
        <begin position="179"/>
        <end position="188"/>
    </location>
</feature>
<dbReference type="EMBL" id="JAOYFB010000041">
    <property type="protein sequence ID" value="KAK4045086.1"/>
    <property type="molecule type" value="Genomic_DNA"/>
</dbReference>
<proteinExistence type="predicted"/>
<evidence type="ECO:0000256" key="2">
    <source>
        <dbReference type="ARBA" id="ARBA00023136"/>
    </source>
</evidence>
<accession>A0ABR0B930</accession>
<dbReference type="InterPro" id="IPR000184">
    <property type="entry name" value="Bac_surfAg_D15"/>
</dbReference>
<evidence type="ECO:0008006" key="8">
    <source>
        <dbReference type="Google" id="ProtNLM"/>
    </source>
</evidence>
<evidence type="ECO:0000259" key="5">
    <source>
        <dbReference type="Pfam" id="PF07244"/>
    </source>
</evidence>
<feature type="compositionally biased region" description="Basic and acidic residues" evidence="3">
    <location>
        <begin position="101"/>
        <end position="113"/>
    </location>
</feature>
<evidence type="ECO:0000256" key="1">
    <source>
        <dbReference type="ARBA" id="ARBA00004370"/>
    </source>
</evidence>